<dbReference type="PANTHER" id="PTHR30572">
    <property type="entry name" value="MEMBRANE COMPONENT OF TRANSPORTER-RELATED"/>
    <property type="match status" value="1"/>
</dbReference>
<feature type="transmembrane region" description="Helical" evidence="7">
    <location>
        <begin position="522"/>
        <end position="540"/>
    </location>
</feature>
<feature type="transmembrane region" description="Helical" evidence="7">
    <location>
        <begin position="308"/>
        <end position="330"/>
    </location>
</feature>
<organism evidence="9 10">
    <name type="scientific">Nocardioides bruguierae</name>
    <dbReference type="NCBI Taxonomy" id="2945102"/>
    <lineage>
        <taxon>Bacteria</taxon>
        <taxon>Bacillati</taxon>
        <taxon>Actinomycetota</taxon>
        <taxon>Actinomycetes</taxon>
        <taxon>Propionibacteriales</taxon>
        <taxon>Nocardioidaceae</taxon>
        <taxon>Nocardioides</taxon>
    </lineage>
</organism>
<feature type="transmembrane region" description="Helical" evidence="7">
    <location>
        <begin position="893"/>
        <end position="919"/>
    </location>
</feature>
<feature type="transmembrane region" description="Helical" evidence="7">
    <location>
        <begin position="470"/>
        <end position="492"/>
    </location>
</feature>
<dbReference type="AlphaFoldDB" id="A0A9X2IFV4"/>
<evidence type="ECO:0000256" key="6">
    <source>
        <dbReference type="ARBA" id="ARBA00038076"/>
    </source>
</evidence>
<sequence length="1029" mass="105174">MARLPVQAGTLWRGLRSRGLLSLGTVLLTAVAVASAVLGPAFAGAVTSSYLVRSLAEAATPLTGLTWQLSPGGDAGTDPVQAQAAAADAAQALIEDAGADAAYAAPRTSLVSGPFEALGGEVTLLAAADACDHLQVTGDCPADSDEVLLLAGDAARTGLGIGDRVRLPGYAGEVRVVGTYAAPGADEADFWFDVSRFSSAPPTEMGAAPQPYRPAPFVTVPAAFDRLGWLGHPWTVRVDARLDPPADLTVDDLPAIEAVSEGHGSDDSVTGVAVAAGTLTPTGINDVATVIADITDEQGTAAASIAPAVLSLVLVALALLLRLLTAAADLRTPEMALATLRGLPRRGLWRLGLAEPLTLLGLAVPIGVALGVATTVALQRAWLVPGLPLRVPVSSVAAGLAVVVGSVAVAALAVRLVLRTGLDEQLAGVRRPGASRRSAVLAQLVLVALAVAAVVSRLTSGSSDPDLVDLVLPVLLASVAGLAASRLTQVLARWVTRRRPHGRSVAGWVAARTLSRRREGTLVILPLTAAVAIGVFGAGVDQSAAEWRSSVAATRAPADQVWTSQLGLEETVALTRRLDPDGEWLMAAGAFYTTSESYAVLDTDRLAAVGRWPDSWTPGTDAEEVSDLLRPPGEIPEVAGTSLGVDVTNDLTSEEPVVVRLDLVSDGGDGHTVYSLPLPTGETTRLDLDLEGCARGCRLEGVTIGTTVARPTRLTGSLTLSGLTADGEPVADWLGPADWGVSADASSPEVVEGVEVTDDALTVDVDTGEDTAIVQLSTGGLGAALPVVAGVDAPAMGDDAQAIRTRGDIYSTGVLEASSVPLLGPVGRLVDVDTLTLDRSLYDQGTQTYVLARDGLPAPLRRALLRAGVTEDTTYAEVKAGLDSTPYALALRLYAVVALLVLVMALASLAVSTAVQLPARRRDAAALRVVGVPRRAVARAVLLELGVVLGGTAVAGLLAGTLAQVVVLRTLVLGYVDTLSTPALTSGVDVVRLVLLAVVAAVVLGVVAGTSAVLTVRGARGAVLREDGR</sequence>
<gene>
    <name evidence="9" type="ORF">M8330_11520</name>
</gene>
<comment type="caution">
    <text evidence="9">The sequence shown here is derived from an EMBL/GenBank/DDBJ whole genome shotgun (WGS) entry which is preliminary data.</text>
</comment>
<keyword evidence="5 7" id="KW-0472">Membrane</keyword>
<evidence type="ECO:0000313" key="9">
    <source>
        <dbReference type="EMBL" id="MCM0620919.1"/>
    </source>
</evidence>
<name>A0A9X2IFV4_9ACTN</name>
<dbReference type="GO" id="GO:0005886">
    <property type="term" value="C:plasma membrane"/>
    <property type="evidence" value="ECO:0007669"/>
    <property type="project" value="UniProtKB-SubCell"/>
</dbReference>
<evidence type="ECO:0000259" key="8">
    <source>
        <dbReference type="Pfam" id="PF02687"/>
    </source>
</evidence>
<evidence type="ECO:0000256" key="3">
    <source>
        <dbReference type="ARBA" id="ARBA00022692"/>
    </source>
</evidence>
<keyword evidence="4 7" id="KW-1133">Transmembrane helix</keyword>
<evidence type="ECO:0000256" key="5">
    <source>
        <dbReference type="ARBA" id="ARBA00023136"/>
    </source>
</evidence>
<protein>
    <recommendedName>
        <fullName evidence="8">ABC3 transporter permease C-terminal domain-containing protein</fullName>
    </recommendedName>
</protein>
<keyword evidence="3 7" id="KW-0812">Transmembrane</keyword>
<feature type="domain" description="ABC3 transporter permease C-terminal" evidence="8">
    <location>
        <begin position="896"/>
        <end position="1008"/>
    </location>
</feature>
<dbReference type="GO" id="GO:0022857">
    <property type="term" value="F:transmembrane transporter activity"/>
    <property type="evidence" value="ECO:0007669"/>
    <property type="project" value="TreeGrafter"/>
</dbReference>
<accession>A0A9X2IFV4</accession>
<proteinExistence type="inferred from homology"/>
<comment type="subcellular location">
    <subcellularLocation>
        <location evidence="1">Cell membrane</location>
        <topology evidence="1">Multi-pass membrane protein</topology>
    </subcellularLocation>
</comment>
<feature type="transmembrane region" description="Helical" evidence="7">
    <location>
        <begin position="351"/>
        <end position="376"/>
    </location>
</feature>
<evidence type="ECO:0000256" key="7">
    <source>
        <dbReference type="SAM" id="Phobius"/>
    </source>
</evidence>
<feature type="transmembrane region" description="Helical" evidence="7">
    <location>
        <begin position="993"/>
        <end position="1016"/>
    </location>
</feature>
<keyword evidence="10" id="KW-1185">Reference proteome</keyword>
<dbReference type="Proteomes" id="UP001139485">
    <property type="component" value="Unassembled WGS sequence"/>
</dbReference>
<dbReference type="Pfam" id="PF02687">
    <property type="entry name" value="FtsX"/>
    <property type="match status" value="1"/>
</dbReference>
<evidence type="ECO:0000313" key="10">
    <source>
        <dbReference type="Proteomes" id="UP001139485"/>
    </source>
</evidence>
<dbReference type="RefSeq" id="WP_250827441.1">
    <property type="nucleotide sequence ID" value="NZ_JAMOIL010000013.1"/>
</dbReference>
<dbReference type="InterPro" id="IPR003838">
    <property type="entry name" value="ABC3_permease_C"/>
</dbReference>
<dbReference type="InterPro" id="IPR050250">
    <property type="entry name" value="Macrolide_Exporter_MacB"/>
</dbReference>
<evidence type="ECO:0000256" key="1">
    <source>
        <dbReference type="ARBA" id="ARBA00004651"/>
    </source>
</evidence>
<reference evidence="9" key="1">
    <citation type="submission" date="2022-05" db="EMBL/GenBank/DDBJ databases">
        <authorList>
            <person name="Tuo L."/>
        </authorList>
    </citation>
    <scope>NUCLEOTIDE SEQUENCE</scope>
    <source>
        <strain evidence="9">BSK12Z-4</strain>
    </source>
</reference>
<feature type="transmembrane region" description="Helical" evidence="7">
    <location>
        <begin position="439"/>
        <end position="458"/>
    </location>
</feature>
<keyword evidence="2" id="KW-1003">Cell membrane</keyword>
<dbReference type="PANTHER" id="PTHR30572:SF4">
    <property type="entry name" value="ABC TRANSPORTER PERMEASE YTRF"/>
    <property type="match status" value="1"/>
</dbReference>
<evidence type="ECO:0000256" key="4">
    <source>
        <dbReference type="ARBA" id="ARBA00022989"/>
    </source>
</evidence>
<feature type="transmembrane region" description="Helical" evidence="7">
    <location>
        <begin position="940"/>
        <end position="973"/>
    </location>
</feature>
<comment type="similarity">
    <text evidence="6">Belongs to the ABC-4 integral membrane protein family.</text>
</comment>
<feature type="transmembrane region" description="Helical" evidence="7">
    <location>
        <begin position="396"/>
        <end position="418"/>
    </location>
</feature>
<evidence type="ECO:0000256" key="2">
    <source>
        <dbReference type="ARBA" id="ARBA00022475"/>
    </source>
</evidence>
<dbReference type="EMBL" id="JAMOIL010000013">
    <property type="protein sequence ID" value="MCM0620919.1"/>
    <property type="molecule type" value="Genomic_DNA"/>
</dbReference>